<dbReference type="EMBL" id="LR586016">
    <property type="protein sequence ID" value="VIP00600.1"/>
    <property type="molecule type" value="Genomic_DNA"/>
</dbReference>
<dbReference type="Gene3D" id="3.10.129.10">
    <property type="entry name" value="Hotdog Thioesterase"/>
    <property type="match status" value="1"/>
</dbReference>
<dbReference type="EMBL" id="LR593887">
    <property type="protein sequence ID" value="VTR96618.1"/>
    <property type="molecule type" value="Genomic_DNA"/>
</dbReference>
<evidence type="ECO:0000313" key="2">
    <source>
        <dbReference type="EMBL" id="VIP00600.1"/>
    </source>
</evidence>
<dbReference type="InParanoid" id="A0A6C2YGF3"/>
<dbReference type="KEGG" id="tim:GMBLW1_33600"/>
<dbReference type="Pfam" id="PF07977">
    <property type="entry name" value="FabA"/>
    <property type="match status" value="1"/>
</dbReference>
<proteinExistence type="predicted"/>
<accession>A0A6C2YGF3</accession>
<dbReference type="Proteomes" id="UP000464378">
    <property type="component" value="Chromosome"/>
</dbReference>
<keyword evidence="1" id="KW-0456">Lyase</keyword>
<dbReference type="RefSeq" id="WP_162655806.1">
    <property type="nucleotide sequence ID" value="NZ_LR593887.1"/>
</dbReference>
<dbReference type="SUPFAM" id="SSF54637">
    <property type="entry name" value="Thioesterase/thiol ester dehydrase-isomerase"/>
    <property type="match status" value="1"/>
</dbReference>
<evidence type="ECO:0000256" key="1">
    <source>
        <dbReference type="ARBA" id="ARBA00023239"/>
    </source>
</evidence>
<dbReference type="PANTHER" id="PTHR30272">
    <property type="entry name" value="3-HYDROXYACYL-[ACYL-CARRIER-PROTEIN] DEHYDRATASE"/>
    <property type="match status" value="1"/>
</dbReference>
<evidence type="ECO:0000313" key="3">
    <source>
        <dbReference type="Proteomes" id="UP000464378"/>
    </source>
</evidence>
<dbReference type="CDD" id="cd01288">
    <property type="entry name" value="FabZ"/>
    <property type="match status" value="1"/>
</dbReference>
<sequence>MRFQLIDELSEWTPGKKLTAKKLLTLGEEYLGDHFPGFPVMPGVLMLEALTEASAWLWRLSENYATTVIVLREVKGVKYGNFMKPGYCLDLQTELVKLEGGLGTFKGKGSCEGQLCVSAQLILAGYTLESKHPDRAEEMRERDSHLRDHWKQRLGVLTTSPASWTLTPG</sequence>
<organism evidence="2">
    <name type="scientific">Tuwongella immobilis</name>
    <dbReference type="NCBI Taxonomy" id="692036"/>
    <lineage>
        <taxon>Bacteria</taxon>
        <taxon>Pseudomonadati</taxon>
        <taxon>Planctomycetota</taxon>
        <taxon>Planctomycetia</taxon>
        <taxon>Gemmatales</taxon>
        <taxon>Gemmataceae</taxon>
        <taxon>Tuwongella</taxon>
    </lineage>
</organism>
<dbReference type="InterPro" id="IPR029069">
    <property type="entry name" value="HotDog_dom_sf"/>
</dbReference>
<protein>
    <recommendedName>
        <fullName evidence="4">Beta-hydroxyacyl-ACP dehydratase</fullName>
    </recommendedName>
</protein>
<dbReference type="GO" id="GO:0016829">
    <property type="term" value="F:lyase activity"/>
    <property type="evidence" value="ECO:0007669"/>
    <property type="project" value="UniProtKB-KW"/>
</dbReference>
<dbReference type="PANTHER" id="PTHR30272:SF1">
    <property type="entry name" value="3-HYDROXYACYL-[ACYL-CARRIER-PROTEIN] DEHYDRATASE"/>
    <property type="match status" value="1"/>
</dbReference>
<dbReference type="AlphaFoldDB" id="A0A6C2YGF3"/>
<keyword evidence="3" id="KW-1185">Reference proteome</keyword>
<name>A0A6C2YGF3_9BACT</name>
<reference evidence="2" key="1">
    <citation type="submission" date="2019-04" db="EMBL/GenBank/DDBJ databases">
        <authorList>
            <consortium name="Science for Life Laboratories"/>
        </authorList>
    </citation>
    <scope>NUCLEOTIDE SEQUENCE</scope>
    <source>
        <strain evidence="2">MBLW1</strain>
    </source>
</reference>
<evidence type="ECO:0008006" key="4">
    <source>
        <dbReference type="Google" id="ProtNLM"/>
    </source>
</evidence>
<gene>
    <name evidence="2" type="ORF">GMBLW1_33600</name>
</gene>
<dbReference type="InterPro" id="IPR013114">
    <property type="entry name" value="FabA_FabZ"/>
</dbReference>